<comment type="similarity">
    <text evidence="1">Belongs to the sigma-70 factor family. ECF subfamily.</text>
</comment>
<feature type="domain" description="RNA polymerase sigma-70 region 2" evidence="5">
    <location>
        <begin position="21"/>
        <end position="87"/>
    </location>
</feature>
<dbReference type="Proteomes" id="UP000184164">
    <property type="component" value="Unassembled WGS sequence"/>
</dbReference>
<evidence type="ECO:0000259" key="6">
    <source>
        <dbReference type="Pfam" id="PF08281"/>
    </source>
</evidence>
<organism evidence="7 8">
    <name type="scientific">Mariniphaga anaerophila</name>
    <dbReference type="NCBI Taxonomy" id="1484053"/>
    <lineage>
        <taxon>Bacteria</taxon>
        <taxon>Pseudomonadati</taxon>
        <taxon>Bacteroidota</taxon>
        <taxon>Bacteroidia</taxon>
        <taxon>Marinilabiliales</taxon>
        <taxon>Prolixibacteraceae</taxon>
        <taxon>Mariniphaga</taxon>
    </lineage>
</organism>
<evidence type="ECO:0000256" key="2">
    <source>
        <dbReference type="ARBA" id="ARBA00023015"/>
    </source>
</evidence>
<evidence type="ECO:0000256" key="3">
    <source>
        <dbReference type="ARBA" id="ARBA00023082"/>
    </source>
</evidence>
<dbReference type="AlphaFoldDB" id="A0A1M5FJD7"/>
<keyword evidence="3" id="KW-0731">Sigma factor</keyword>
<protein>
    <submittedName>
        <fullName evidence="7">RNA polymerase sigma-70 factor, ECF subfamily</fullName>
    </submittedName>
</protein>
<dbReference type="PANTHER" id="PTHR43133:SF46">
    <property type="entry name" value="RNA POLYMERASE SIGMA-70 FACTOR ECF SUBFAMILY"/>
    <property type="match status" value="1"/>
</dbReference>
<accession>A0A1M5FJD7</accession>
<dbReference type="InterPro" id="IPR007627">
    <property type="entry name" value="RNA_pol_sigma70_r2"/>
</dbReference>
<name>A0A1M5FJD7_9BACT</name>
<dbReference type="GO" id="GO:0003677">
    <property type="term" value="F:DNA binding"/>
    <property type="evidence" value="ECO:0007669"/>
    <property type="project" value="InterPro"/>
</dbReference>
<dbReference type="OrthoDB" id="1493347at2"/>
<dbReference type="STRING" id="1484053.SAMN05444274_1136"/>
<dbReference type="SUPFAM" id="SSF88946">
    <property type="entry name" value="Sigma2 domain of RNA polymerase sigma factors"/>
    <property type="match status" value="1"/>
</dbReference>
<keyword evidence="8" id="KW-1185">Reference proteome</keyword>
<keyword evidence="2" id="KW-0805">Transcription regulation</keyword>
<dbReference type="NCBIfam" id="TIGR02985">
    <property type="entry name" value="Sig70_bacteroi1"/>
    <property type="match status" value="1"/>
</dbReference>
<dbReference type="Pfam" id="PF04542">
    <property type="entry name" value="Sigma70_r2"/>
    <property type="match status" value="1"/>
</dbReference>
<reference evidence="8" key="1">
    <citation type="submission" date="2016-11" db="EMBL/GenBank/DDBJ databases">
        <authorList>
            <person name="Varghese N."/>
            <person name="Submissions S."/>
        </authorList>
    </citation>
    <scope>NUCLEOTIDE SEQUENCE [LARGE SCALE GENOMIC DNA]</scope>
    <source>
        <strain evidence="8">DSM 26910</strain>
    </source>
</reference>
<dbReference type="Gene3D" id="1.10.10.10">
    <property type="entry name" value="Winged helix-like DNA-binding domain superfamily/Winged helix DNA-binding domain"/>
    <property type="match status" value="1"/>
</dbReference>
<evidence type="ECO:0000256" key="1">
    <source>
        <dbReference type="ARBA" id="ARBA00010641"/>
    </source>
</evidence>
<dbReference type="GO" id="GO:0006352">
    <property type="term" value="P:DNA-templated transcription initiation"/>
    <property type="evidence" value="ECO:0007669"/>
    <property type="project" value="InterPro"/>
</dbReference>
<dbReference type="SUPFAM" id="SSF88659">
    <property type="entry name" value="Sigma3 and sigma4 domains of RNA polymerase sigma factors"/>
    <property type="match status" value="1"/>
</dbReference>
<dbReference type="PRINTS" id="PR00038">
    <property type="entry name" value="HTHLUXR"/>
</dbReference>
<dbReference type="RefSeq" id="WP_073003332.1">
    <property type="nucleotide sequence ID" value="NZ_FQUM01000013.1"/>
</dbReference>
<dbReference type="InterPro" id="IPR014327">
    <property type="entry name" value="RNA_pol_sigma70_bacteroid"/>
</dbReference>
<dbReference type="InterPro" id="IPR013324">
    <property type="entry name" value="RNA_pol_sigma_r3/r4-like"/>
</dbReference>
<dbReference type="GO" id="GO:0016987">
    <property type="term" value="F:sigma factor activity"/>
    <property type="evidence" value="ECO:0007669"/>
    <property type="project" value="UniProtKB-KW"/>
</dbReference>
<dbReference type="Gene3D" id="1.10.1740.10">
    <property type="match status" value="1"/>
</dbReference>
<feature type="domain" description="RNA polymerase sigma factor 70 region 4 type 2" evidence="6">
    <location>
        <begin position="117"/>
        <end position="167"/>
    </location>
</feature>
<evidence type="ECO:0000313" key="8">
    <source>
        <dbReference type="Proteomes" id="UP000184164"/>
    </source>
</evidence>
<dbReference type="PANTHER" id="PTHR43133">
    <property type="entry name" value="RNA POLYMERASE ECF-TYPE SIGMA FACTO"/>
    <property type="match status" value="1"/>
</dbReference>
<evidence type="ECO:0000259" key="5">
    <source>
        <dbReference type="Pfam" id="PF04542"/>
    </source>
</evidence>
<dbReference type="Pfam" id="PF08281">
    <property type="entry name" value="Sigma70_r4_2"/>
    <property type="match status" value="1"/>
</dbReference>
<gene>
    <name evidence="7" type="ORF">SAMN05444274_1136</name>
</gene>
<dbReference type="InterPro" id="IPR036388">
    <property type="entry name" value="WH-like_DNA-bd_sf"/>
</dbReference>
<dbReference type="InterPro" id="IPR014284">
    <property type="entry name" value="RNA_pol_sigma-70_dom"/>
</dbReference>
<dbReference type="InterPro" id="IPR000792">
    <property type="entry name" value="Tscrpt_reg_LuxR_C"/>
</dbReference>
<evidence type="ECO:0000256" key="4">
    <source>
        <dbReference type="ARBA" id="ARBA00023163"/>
    </source>
</evidence>
<evidence type="ECO:0000313" key="7">
    <source>
        <dbReference type="EMBL" id="SHF91633.1"/>
    </source>
</evidence>
<sequence length="178" mass="20814">MKINSIERETSGRLHNTFDLLYKKYYAELSYFVTSILRSGEQAEDVVQEIFLTIWLKGDMGFLKGSIKNYLYSSARNRSIDFLKHQKVREKYMNYSFEIVSNATPENWVYKGEIDDILKESLHCMSPRCREVFELSRIKGMKNQEIAEGLGLSRRTVEHHISSALKSIRNNLALYINN</sequence>
<dbReference type="InterPro" id="IPR039425">
    <property type="entry name" value="RNA_pol_sigma-70-like"/>
</dbReference>
<dbReference type="InterPro" id="IPR013249">
    <property type="entry name" value="RNA_pol_sigma70_r4_t2"/>
</dbReference>
<proteinExistence type="inferred from homology"/>
<keyword evidence="4" id="KW-0804">Transcription</keyword>
<dbReference type="EMBL" id="FQUM01000013">
    <property type="protein sequence ID" value="SHF91633.1"/>
    <property type="molecule type" value="Genomic_DNA"/>
</dbReference>
<dbReference type="NCBIfam" id="TIGR02937">
    <property type="entry name" value="sigma70-ECF"/>
    <property type="match status" value="1"/>
</dbReference>
<dbReference type="InterPro" id="IPR013325">
    <property type="entry name" value="RNA_pol_sigma_r2"/>
</dbReference>